<sequence>MGEQKEGAKPEAEKKPAADSGSKKDDGKVTAVYKIDMHCEGCAKKIKRSIKHYEGVEDVKADCGANKLTVIGKVDPAKIRDRLAEKTKKKVDLISPQPKKDAAPAGGDKKPDAEKKPEEKKPPKESTVVLKIRTHCDGCIHKIRKIILKVNGVQSVDVDGAKDLVTVKGTMDVKYIVPYLREKLRRNVEVVPPKKEDAGEKKDGGEKNDAGAKMEVSKMEYHGYAYPPQPMYWSGGQEYGGPSYAIEGYRNHQQYGYVDRGYMHPHPVYVNQGYMIDPRHPLHAPQMFSDENPNACSVM</sequence>
<dbReference type="GO" id="GO:0046872">
    <property type="term" value="F:metal ion binding"/>
    <property type="evidence" value="ECO:0007669"/>
    <property type="project" value="InterPro"/>
</dbReference>
<evidence type="ECO:0000256" key="1">
    <source>
        <dbReference type="SAM" id="MobiDB-lite"/>
    </source>
</evidence>
<dbReference type="InterPro" id="IPR006121">
    <property type="entry name" value="HMA_dom"/>
</dbReference>
<evidence type="ECO:0000313" key="3">
    <source>
        <dbReference type="EMBL" id="PPS06785.1"/>
    </source>
</evidence>
<dbReference type="AlphaFoldDB" id="A0A2P5XTV2"/>
<dbReference type="Pfam" id="PF00403">
    <property type="entry name" value="HMA"/>
    <property type="match status" value="2"/>
</dbReference>
<dbReference type="InterPro" id="IPR044594">
    <property type="entry name" value="HIPP01/3/5/6"/>
</dbReference>
<feature type="domain" description="HMA" evidence="2">
    <location>
        <begin position="125"/>
        <end position="196"/>
    </location>
</feature>
<dbReference type="PANTHER" id="PTHR46413:SF1">
    <property type="entry name" value="HEAVY METAL-ASSOCIATED ISOPRENYLATED PLANT PROTEIN 6"/>
    <property type="match status" value="1"/>
</dbReference>
<name>A0A2P5XTV2_GOSBA</name>
<dbReference type="SUPFAM" id="SSF55008">
    <property type="entry name" value="HMA, heavy metal-associated domain"/>
    <property type="match status" value="2"/>
</dbReference>
<dbReference type="Proteomes" id="UP000239757">
    <property type="component" value="Unassembled WGS sequence"/>
</dbReference>
<accession>A0A2P5XTV2</accession>
<proteinExistence type="predicted"/>
<dbReference type="Gene3D" id="3.30.70.100">
    <property type="match status" value="2"/>
</dbReference>
<evidence type="ECO:0000259" key="2">
    <source>
        <dbReference type="PROSITE" id="PS50846"/>
    </source>
</evidence>
<dbReference type="EMBL" id="KZ664237">
    <property type="protein sequence ID" value="PPS06785.1"/>
    <property type="molecule type" value="Genomic_DNA"/>
</dbReference>
<dbReference type="PROSITE" id="PS50846">
    <property type="entry name" value="HMA_2"/>
    <property type="match status" value="2"/>
</dbReference>
<feature type="compositionally biased region" description="Basic and acidic residues" evidence="1">
    <location>
        <begin position="1"/>
        <end position="28"/>
    </location>
</feature>
<dbReference type="CDD" id="cd00371">
    <property type="entry name" value="HMA"/>
    <property type="match status" value="2"/>
</dbReference>
<dbReference type="OrthoDB" id="773760at2759"/>
<feature type="compositionally biased region" description="Basic and acidic residues" evidence="1">
    <location>
        <begin position="86"/>
        <end position="124"/>
    </location>
</feature>
<protein>
    <recommendedName>
        <fullName evidence="2">HMA domain-containing protein</fullName>
    </recommendedName>
</protein>
<dbReference type="PANTHER" id="PTHR46413">
    <property type="entry name" value="HEAVY METAL-ASSOCIATED ISOPRENYLATED PLANT PROTEIN 6"/>
    <property type="match status" value="1"/>
</dbReference>
<organism evidence="3 4">
    <name type="scientific">Gossypium barbadense</name>
    <name type="common">Sea Island cotton</name>
    <name type="synonym">Hibiscus barbadensis</name>
    <dbReference type="NCBI Taxonomy" id="3634"/>
    <lineage>
        <taxon>Eukaryota</taxon>
        <taxon>Viridiplantae</taxon>
        <taxon>Streptophyta</taxon>
        <taxon>Embryophyta</taxon>
        <taxon>Tracheophyta</taxon>
        <taxon>Spermatophyta</taxon>
        <taxon>Magnoliopsida</taxon>
        <taxon>eudicotyledons</taxon>
        <taxon>Gunneridae</taxon>
        <taxon>Pentapetalae</taxon>
        <taxon>rosids</taxon>
        <taxon>malvids</taxon>
        <taxon>Malvales</taxon>
        <taxon>Malvaceae</taxon>
        <taxon>Malvoideae</taxon>
        <taxon>Gossypium</taxon>
    </lineage>
</organism>
<feature type="region of interest" description="Disordered" evidence="1">
    <location>
        <begin position="86"/>
        <end position="126"/>
    </location>
</feature>
<dbReference type="InterPro" id="IPR036163">
    <property type="entry name" value="HMA_dom_sf"/>
</dbReference>
<feature type="domain" description="HMA" evidence="2">
    <location>
        <begin position="28"/>
        <end position="91"/>
    </location>
</feature>
<reference evidence="3 4" key="1">
    <citation type="submission" date="2015-01" db="EMBL/GenBank/DDBJ databases">
        <title>Genome of allotetraploid Gossypium barbadense reveals genomic plasticity and fiber elongation in cotton evolution.</title>
        <authorList>
            <person name="Chen X."/>
            <person name="Liu X."/>
            <person name="Zhao B."/>
            <person name="Zheng H."/>
            <person name="Hu Y."/>
            <person name="Lu G."/>
            <person name="Yang C."/>
            <person name="Chen J."/>
            <person name="Shan C."/>
            <person name="Zhang L."/>
            <person name="Zhou Y."/>
            <person name="Wang L."/>
            <person name="Guo W."/>
            <person name="Bai Y."/>
            <person name="Ruan J."/>
            <person name="Shangguan X."/>
            <person name="Mao Y."/>
            <person name="Jiang J."/>
            <person name="Zhu Y."/>
            <person name="Lei J."/>
            <person name="Kang H."/>
            <person name="Chen S."/>
            <person name="He X."/>
            <person name="Wang R."/>
            <person name="Wang Y."/>
            <person name="Chen J."/>
            <person name="Wang L."/>
            <person name="Yu S."/>
            <person name="Wang B."/>
            <person name="Wei J."/>
            <person name="Song S."/>
            <person name="Lu X."/>
            <person name="Gao Z."/>
            <person name="Gu W."/>
            <person name="Deng X."/>
            <person name="Ma D."/>
            <person name="Wang S."/>
            <person name="Liang W."/>
            <person name="Fang L."/>
            <person name="Cai C."/>
            <person name="Zhu X."/>
            <person name="Zhou B."/>
            <person name="Zhang Y."/>
            <person name="Chen Z."/>
            <person name="Xu S."/>
            <person name="Zhu R."/>
            <person name="Wang S."/>
            <person name="Zhang T."/>
            <person name="Zhao G."/>
        </authorList>
    </citation>
    <scope>NUCLEOTIDE SEQUENCE [LARGE SCALE GENOMIC DNA]</scope>
    <source>
        <strain evidence="4">cv. Xinhai21</strain>
        <tissue evidence="3">Leaf</tissue>
    </source>
</reference>
<feature type="region of interest" description="Disordered" evidence="1">
    <location>
        <begin position="1"/>
        <end position="29"/>
    </location>
</feature>
<evidence type="ECO:0000313" key="4">
    <source>
        <dbReference type="Proteomes" id="UP000239757"/>
    </source>
</evidence>
<gene>
    <name evidence="3" type="ORF">GOBAR_AA13861</name>
</gene>